<proteinExistence type="predicted"/>
<dbReference type="EMBL" id="KC812101">
    <property type="protein sequence ID" value="AGO03644.1"/>
    <property type="molecule type" value="Genomic_DNA"/>
</dbReference>
<keyword evidence="1" id="KW-0614">Plasmid</keyword>
<evidence type="ECO:0000313" key="1">
    <source>
        <dbReference type="EMBL" id="AGO03644.1"/>
    </source>
</evidence>
<sequence length="57" mass="6709">MALCSARFRPLKITDDWVCALKTKLTISADDIRSIHRKCKYTCKLRNSRKMLKGYFL</sequence>
<accession>R9WU47</accession>
<geneLocation type="plasmid" evidence="1">
    <name>pLP5401</name>
</geneLocation>
<organism evidence="1">
    <name type="scientific">Lacticaseibacillus paracasei</name>
    <name type="common">Lactobacillus paracasei</name>
    <dbReference type="NCBI Taxonomy" id="1597"/>
    <lineage>
        <taxon>Bacteria</taxon>
        <taxon>Bacillati</taxon>
        <taxon>Bacillota</taxon>
        <taxon>Bacilli</taxon>
        <taxon>Lactobacillales</taxon>
        <taxon>Lactobacillaceae</taxon>
        <taxon>Lacticaseibacillus</taxon>
    </lineage>
</organism>
<reference evidence="1" key="1">
    <citation type="submission" date="2013-03" db="EMBL/GenBank/DDBJ databases">
        <title>Characterization of three plasmid from Lactobacillus paracasei 54.</title>
        <authorList>
            <person name="Gu Q."/>
            <person name="Zhao Y."/>
            <person name="Shen L."/>
            <person name="Li X."/>
            <person name="Song D."/>
            <person name="Sun Y."/>
            <person name="Zhang C."/>
            <person name="Jiang X."/>
            <person name="Liu Q."/>
        </authorList>
    </citation>
    <scope>NUCLEOTIDE SEQUENCE</scope>
    <source>
        <plasmid evidence="1">pLP5401</plasmid>
    </source>
</reference>
<protein>
    <submittedName>
        <fullName evidence="1">Uncharacterized protein</fullName>
    </submittedName>
</protein>
<name>R9WU47_LACPA</name>
<dbReference type="AlphaFoldDB" id="R9WU47"/>